<dbReference type="OrthoDB" id="1747797at2759"/>
<dbReference type="CDD" id="cd00882">
    <property type="entry name" value="Ras_like_GTPase"/>
    <property type="match status" value="1"/>
</dbReference>
<dbReference type="InterPro" id="IPR002182">
    <property type="entry name" value="NB-ARC"/>
</dbReference>
<keyword evidence="9" id="KW-1185">Reference proteome</keyword>
<feature type="domain" description="Disease resistance protein At4g27190-like leucine-rich repeats" evidence="7">
    <location>
        <begin position="1253"/>
        <end position="1373"/>
    </location>
</feature>
<evidence type="ECO:0000313" key="8">
    <source>
        <dbReference type="EMBL" id="TXG73918.1"/>
    </source>
</evidence>
<dbReference type="PANTHER" id="PTHR33463:SF203">
    <property type="entry name" value="AAA+ ATPASE DOMAIN-CONTAINING PROTEIN"/>
    <property type="match status" value="1"/>
</dbReference>
<keyword evidence="5" id="KW-0175">Coiled coil</keyword>
<dbReference type="SUPFAM" id="SSF52540">
    <property type="entry name" value="P-loop containing nucleoside triphosphate hydrolases"/>
    <property type="match status" value="1"/>
</dbReference>
<evidence type="ECO:0000256" key="5">
    <source>
        <dbReference type="SAM" id="Coils"/>
    </source>
</evidence>
<dbReference type="Gene3D" id="1.10.8.430">
    <property type="entry name" value="Helical domain of apoptotic protease-activating factors"/>
    <property type="match status" value="1"/>
</dbReference>
<protein>
    <submittedName>
        <fullName evidence="8">Uncharacterized protein</fullName>
    </submittedName>
</protein>
<feature type="domain" description="Disease resistance protein At4g27190-like leucine-rich repeats" evidence="7">
    <location>
        <begin position="817"/>
        <end position="946"/>
    </location>
</feature>
<dbReference type="InterPro" id="IPR032675">
    <property type="entry name" value="LRR_dom_sf"/>
</dbReference>
<dbReference type="Pfam" id="PF23247">
    <property type="entry name" value="LRR_RPS2"/>
    <property type="match status" value="4"/>
</dbReference>
<keyword evidence="2" id="KW-0547">Nucleotide-binding</keyword>
<organism evidence="8 9">
    <name type="scientific">Acer yangbiense</name>
    <dbReference type="NCBI Taxonomy" id="1000413"/>
    <lineage>
        <taxon>Eukaryota</taxon>
        <taxon>Viridiplantae</taxon>
        <taxon>Streptophyta</taxon>
        <taxon>Embryophyta</taxon>
        <taxon>Tracheophyta</taxon>
        <taxon>Spermatophyta</taxon>
        <taxon>Magnoliopsida</taxon>
        <taxon>eudicotyledons</taxon>
        <taxon>Gunneridae</taxon>
        <taxon>Pentapetalae</taxon>
        <taxon>rosids</taxon>
        <taxon>malvids</taxon>
        <taxon>Sapindales</taxon>
        <taxon>Sapindaceae</taxon>
        <taxon>Hippocastanoideae</taxon>
        <taxon>Acereae</taxon>
        <taxon>Acer</taxon>
    </lineage>
</organism>
<dbReference type="PRINTS" id="PR00364">
    <property type="entry name" value="DISEASERSIST"/>
</dbReference>
<accession>A0A5C7IXP6</accession>
<feature type="domain" description="Disease resistance protein At4g27190-like leucine-rich repeats" evidence="7">
    <location>
        <begin position="1382"/>
        <end position="1464"/>
    </location>
</feature>
<dbReference type="PANTHER" id="PTHR33463">
    <property type="entry name" value="NB-ARC DOMAIN-CONTAINING PROTEIN-RELATED"/>
    <property type="match status" value="1"/>
</dbReference>
<dbReference type="GO" id="GO:0043531">
    <property type="term" value="F:ADP binding"/>
    <property type="evidence" value="ECO:0007669"/>
    <property type="project" value="InterPro"/>
</dbReference>
<dbReference type="Gene3D" id="3.80.10.10">
    <property type="entry name" value="Ribonuclease Inhibitor"/>
    <property type="match status" value="4"/>
</dbReference>
<dbReference type="SUPFAM" id="SSF52047">
    <property type="entry name" value="RNI-like"/>
    <property type="match status" value="1"/>
</dbReference>
<proteinExistence type="inferred from homology"/>
<name>A0A5C7IXP6_9ROSI</name>
<evidence type="ECO:0000256" key="2">
    <source>
        <dbReference type="ARBA" id="ARBA00022741"/>
    </source>
</evidence>
<evidence type="ECO:0000256" key="4">
    <source>
        <dbReference type="ARBA" id="ARBA00022840"/>
    </source>
</evidence>
<feature type="coiled-coil region" evidence="5">
    <location>
        <begin position="34"/>
        <end position="61"/>
    </location>
</feature>
<sequence>MVEVVISIAAKVAELMVVPVGKHICYPFKYNSNMDELKKQVEKLKGVREMLQHSVNEAKTQGDEIEKVVEKWLSKVDEFTEGVVKPIIDDQDKAGKLCSIGFCPNLMARYSLSKKAAKTTKDGLDLLGDGKFDKVSFRPLLRKTISTYIRGYEDFESRTPIFQEIMQALRDDNFKMIGVYGMGGVGKTTLVQRVVGQAIKEKLFDFENIVDITRTPDIKEIQAQIAEELGLNLHEESLSRRAVRLRDRLKKEEKVLIVLDNIWAKLDLEAVGIPFGHEEEKGRNDDQRRCKILLTSRSEYVLRNDMNAEKNFLVEILSEEEAGNLFWKIVGDAAKNCDFEAIGVEIIRCCAGLPVAIATIASALKEKSLFDWKDALDQLRRSNPRYIKGMDAKVYSALKLSYDFLESEEAKSLFLLCSLENASSNISFDYLLRYCMGLGLFQNVSTLEQGRNRLHSLINHLKASCLLLDGNTNRCVKMHDIIHAVAVSIASTDKLMFNIQDVTDLKEMLEEKLPKDSTAISLFHKDVSMLPERLAYPKLKLFFLVMEEFSLQIPDTFFEGMEELKVLDTTKIHMLSLPSSLSKLTNLQTLCLDQCQLRNVAIIGELKRLEILCFWGSDIEQLPTQIGRLTRLRLLELSNCSNLKVISPNVISSLTRLEELYMGNSFIQWEVEGQSNASLSELKQLSRLTTLEIHVLDAQIMPQDLMIFEKLERYKIIIGDAWEPKWSHNYEASRALKLKLNNSIYLRNEIKILLSNTEVLYLDELKGVKNVIYQLDGEGFPQLKHLHVQNGSEIQYIVNSIGQGQCNVFPMLQSLFLHNLINLEKICHGQLATKSFNKLKIMKIGRCDGLNHLFSFSIAKNLMQLQEIEVTYCKKLEEIVFKESHEQFQQNDSVSKIEFTQLRRLRLKHLPKLTSFCNFEGKSIELLSLDSLWLENCPKMQAFVSNSPHANIPTNKEEQVNSEQSLHANIQPLFDEKVRIPNVKDLRIKEMNMKKIWHHDQLTSDSFSKIDSFGVYDCHNLLNIFPSNMRGRLQKIETLAIERCNSLEEIFEELKISSCMMEEIVAKEDLEAVPRFAFPQLQWLQLVDLPSLRSFYSGVYISEWPKLKKLKMWGCNKVEILTSEFLNLQKSHGKSQLENSIQEPLFIVDKVAFPEVEILTLEWNWIVKEILHGKFLEYSCNLKVLQLLSARVDCKEKHVEAPSKLNYLSLVGMKDSSLVWEENSLPSKVFQNLTTLEVKSCYNLKTLVPSFVCFRNLATLEVSNCNGLVNLLAVSVAKSLVQLTRLKITRCKIIEKIVTHGLQVDEMEDMIIFNQLKYLELHCLPRLTSFSSENYVFKFPSLQQLVVGQCQSMRIFSQGALSTPRLHKLQITEADEEGIWKESLEVYYCHNVLIVFPSNMLGRLQKLDTLLLRNCSSPYEIFEPQATGCGKTQAIKATQLRKLELNDLPKLKHVWNMDSQENCCMVEEIFAKEEEVNEVGPRFPQLTFLRLAKLSRLQSFYPMVHILEWPMLKRLHVWNCDKAVSKFLSFQVTDGESEHEMPMGQPLLLLDKVPLTNLERLGLDWKWIEKEALHEKLPEFSCKLNALTFNGFHKGADICVFCFLNKLPNLQALQVNDGFFKEVFLS</sequence>
<evidence type="ECO:0000313" key="9">
    <source>
        <dbReference type="Proteomes" id="UP000323000"/>
    </source>
</evidence>
<keyword evidence="3" id="KW-0611">Plant defense</keyword>
<dbReference type="InterPro" id="IPR057135">
    <property type="entry name" value="At4g27190-like_LRR"/>
</dbReference>
<comment type="similarity">
    <text evidence="1">Belongs to the disease resistance NB-LRR family.</text>
</comment>
<reference evidence="9" key="1">
    <citation type="journal article" date="2019" name="Gigascience">
        <title>De novo genome assembly of the endangered Acer yangbiense, a plant species with extremely small populations endemic to Yunnan Province, China.</title>
        <authorList>
            <person name="Yang J."/>
            <person name="Wariss H.M."/>
            <person name="Tao L."/>
            <person name="Zhang R."/>
            <person name="Yun Q."/>
            <person name="Hollingsworth P."/>
            <person name="Dao Z."/>
            <person name="Luo G."/>
            <person name="Guo H."/>
            <person name="Ma Y."/>
            <person name="Sun W."/>
        </authorList>
    </citation>
    <scope>NUCLEOTIDE SEQUENCE [LARGE SCALE GENOMIC DNA]</scope>
    <source>
        <strain evidence="9">cv. Malutang</strain>
    </source>
</reference>
<dbReference type="Pfam" id="PF00931">
    <property type="entry name" value="NB-ARC"/>
    <property type="match status" value="1"/>
</dbReference>
<dbReference type="Gene3D" id="3.40.50.300">
    <property type="entry name" value="P-loop containing nucleotide triphosphate hydrolases"/>
    <property type="match status" value="1"/>
</dbReference>
<evidence type="ECO:0000259" key="6">
    <source>
        <dbReference type="Pfam" id="PF00931"/>
    </source>
</evidence>
<dbReference type="GO" id="GO:0005524">
    <property type="term" value="F:ATP binding"/>
    <property type="evidence" value="ECO:0007669"/>
    <property type="project" value="UniProtKB-KW"/>
</dbReference>
<evidence type="ECO:0000256" key="3">
    <source>
        <dbReference type="ARBA" id="ARBA00022821"/>
    </source>
</evidence>
<dbReference type="InterPro" id="IPR050905">
    <property type="entry name" value="Plant_NBS-LRR"/>
</dbReference>
<dbReference type="EMBL" id="VAHF01000001">
    <property type="protein sequence ID" value="TXG73918.1"/>
    <property type="molecule type" value="Genomic_DNA"/>
</dbReference>
<dbReference type="GO" id="GO:0006952">
    <property type="term" value="P:defense response"/>
    <property type="evidence" value="ECO:0007669"/>
    <property type="project" value="UniProtKB-KW"/>
</dbReference>
<dbReference type="Proteomes" id="UP000323000">
    <property type="component" value="Chromosome 1"/>
</dbReference>
<keyword evidence="4" id="KW-0067">ATP-binding</keyword>
<dbReference type="InterPro" id="IPR042197">
    <property type="entry name" value="Apaf_helical"/>
</dbReference>
<dbReference type="InterPro" id="IPR027417">
    <property type="entry name" value="P-loop_NTPase"/>
</dbReference>
<evidence type="ECO:0000259" key="7">
    <source>
        <dbReference type="Pfam" id="PF23247"/>
    </source>
</evidence>
<feature type="domain" description="NB-ARC" evidence="6">
    <location>
        <begin position="163"/>
        <end position="333"/>
    </location>
</feature>
<comment type="caution">
    <text evidence="8">The sequence shown here is derived from an EMBL/GenBank/DDBJ whole genome shotgun (WGS) entry which is preliminary data.</text>
</comment>
<gene>
    <name evidence="8" type="ORF">EZV62_002497</name>
</gene>
<dbReference type="SUPFAM" id="SSF52058">
    <property type="entry name" value="L domain-like"/>
    <property type="match status" value="2"/>
</dbReference>
<evidence type="ECO:0000256" key="1">
    <source>
        <dbReference type="ARBA" id="ARBA00008894"/>
    </source>
</evidence>
<feature type="domain" description="Disease resistance protein At4g27190-like leucine-rich repeats" evidence="7">
    <location>
        <begin position="983"/>
        <end position="1121"/>
    </location>
</feature>